<organism evidence="2 3">
    <name type="scientific">Agrococcus carbonis</name>
    <dbReference type="NCBI Taxonomy" id="684552"/>
    <lineage>
        <taxon>Bacteria</taxon>
        <taxon>Bacillati</taxon>
        <taxon>Actinomycetota</taxon>
        <taxon>Actinomycetes</taxon>
        <taxon>Micrococcales</taxon>
        <taxon>Microbacteriaceae</taxon>
        <taxon>Agrococcus</taxon>
    </lineage>
</organism>
<dbReference type="STRING" id="684552.SAMN04489719_1494"/>
<sequence length="63" mass="7024">MYAALWRALPGPWPVRLLIVLVLLAAVAYLLVFHVYPWVMQEFFPTPDPVLDAHRSALPGGPA</sequence>
<name>A0A1H1PAN7_9MICO</name>
<evidence type="ECO:0000313" key="2">
    <source>
        <dbReference type="EMBL" id="SDS08075.1"/>
    </source>
</evidence>
<proteinExistence type="predicted"/>
<dbReference type="RefSeq" id="WP_092666427.1">
    <property type="nucleotide sequence ID" value="NZ_LT629734.1"/>
</dbReference>
<dbReference type="EMBL" id="LT629734">
    <property type="protein sequence ID" value="SDS08075.1"/>
    <property type="molecule type" value="Genomic_DNA"/>
</dbReference>
<evidence type="ECO:0008006" key="4">
    <source>
        <dbReference type="Google" id="ProtNLM"/>
    </source>
</evidence>
<dbReference type="Proteomes" id="UP000199649">
    <property type="component" value="Chromosome I"/>
</dbReference>
<keyword evidence="1" id="KW-0472">Membrane</keyword>
<feature type="transmembrane region" description="Helical" evidence="1">
    <location>
        <begin position="15"/>
        <end position="36"/>
    </location>
</feature>
<dbReference type="AlphaFoldDB" id="A0A1H1PAN7"/>
<dbReference type="OrthoDB" id="3267875at2"/>
<accession>A0A1H1PAN7</accession>
<keyword evidence="1" id="KW-1133">Transmembrane helix</keyword>
<gene>
    <name evidence="2" type="ORF">SAMN04489719_1494</name>
</gene>
<keyword evidence="1" id="KW-0812">Transmembrane</keyword>
<evidence type="ECO:0000256" key="1">
    <source>
        <dbReference type="SAM" id="Phobius"/>
    </source>
</evidence>
<protein>
    <recommendedName>
        <fullName evidence="4">DUF4175 domain-containing protein</fullName>
    </recommendedName>
</protein>
<evidence type="ECO:0000313" key="3">
    <source>
        <dbReference type="Proteomes" id="UP000199649"/>
    </source>
</evidence>
<reference evidence="3" key="1">
    <citation type="submission" date="2016-10" db="EMBL/GenBank/DDBJ databases">
        <authorList>
            <person name="Varghese N."/>
            <person name="Submissions S."/>
        </authorList>
    </citation>
    <scope>NUCLEOTIDE SEQUENCE [LARGE SCALE GENOMIC DNA]</scope>
    <source>
        <strain evidence="3">DSM 22965</strain>
    </source>
</reference>
<keyword evidence="3" id="KW-1185">Reference proteome</keyword>